<protein>
    <submittedName>
        <fullName evidence="1">Uncharacterized protein</fullName>
    </submittedName>
</protein>
<dbReference type="RefSeq" id="WP_137339178.1">
    <property type="nucleotide sequence ID" value="NZ_BSQH01000017.1"/>
</dbReference>
<dbReference type="Proteomes" id="UP000304900">
    <property type="component" value="Unassembled WGS sequence"/>
</dbReference>
<dbReference type="AlphaFoldDB" id="A0A4V6Y207"/>
<accession>A0A4V6Y207</accession>
<name>A0A4V6Y207_9BACT</name>
<proteinExistence type="predicted"/>
<dbReference type="OrthoDB" id="958015at2"/>
<reference evidence="1 2" key="1">
    <citation type="submission" date="2019-05" db="EMBL/GenBank/DDBJ databases">
        <title>Dyadobacter AR-3-8 sp. nov., isolated from arctic soil.</title>
        <authorList>
            <person name="Chaudhary D.K."/>
        </authorList>
    </citation>
    <scope>NUCLEOTIDE SEQUENCE [LARGE SCALE GENOMIC DNA]</scope>
    <source>
        <strain evidence="1 2">AR-3-8</strain>
    </source>
</reference>
<keyword evidence="2" id="KW-1185">Reference proteome</keyword>
<evidence type="ECO:0000313" key="1">
    <source>
        <dbReference type="EMBL" id="TKT93503.1"/>
    </source>
</evidence>
<organism evidence="1 2">
    <name type="scientific">Dyadobacter frigoris</name>
    <dbReference type="NCBI Taxonomy" id="2576211"/>
    <lineage>
        <taxon>Bacteria</taxon>
        <taxon>Pseudomonadati</taxon>
        <taxon>Bacteroidota</taxon>
        <taxon>Cytophagia</taxon>
        <taxon>Cytophagales</taxon>
        <taxon>Spirosomataceae</taxon>
        <taxon>Dyadobacter</taxon>
    </lineage>
</organism>
<dbReference type="EMBL" id="SZVO01000002">
    <property type="protein sequence ID" value="TKT93503.1"/>
    <property type="molecule type" value="Genomic_DNA"/>
</dbReference>
<gene>
    <name evidence="1" type="ORF">FDK13_06555</name>
</gene>
<sequence length="197" mass="22015">MKHFTLLRNLLAIVLLALTLENCKTKTSQEKDAEVTDSTTITPPAHEELNSDQSALLEKVIGDSPAGTFRGIVFGDPLSKVKATENFEMFEDVADHVGYTLETEKLETIDVQYFLTADKKVNKITVDVYLNSPDATKQLWNAGKSYFTETYQAPKENGKTVTWNKNSIHVSMEDVSEGKDYGLKFQFTPDKNVLAAK</sequence>
<evidence type="ECO:0000313" key="2">
    <source>
        <dbReference type="Proteomes" id="UP000304900"/>
    </source>
</evidence>
<comment type="caution">
    <text evidence="1">The sequence shown here is derived from an EMBL/GenBank/DDBJ whole genome shotgun (WGS) entry which is preliminary data.</text>
</comment>